<name>Q54ZA3_DICDI</name>
<dbReference type="Proteomes" id="UP000002195">
    <property type="component" value="Unassembled WGS sequence"/>
</dbReference>
<evidence type="ECO:0000313" key="2">
    <source>
        <dbReference type="Proteomes" id="UP000002195"/>
    </source>
</evidence>
<dbReference type="RefSeq" id="XP_642512.1">
    <property type="nucleotide sequence ID" value="XM_637420.1"/>
</dbReference>
<dbReference type="HOGENOM" id="CLU_404093_0_0_1"/>
<protein>
    <submittedName>
        <fullName evidence="1">Uncharacterized protein</fullName>
    </submittedName>
</protein>
<keyword evidence="2" id="KW-1185">Reference proteome</keyword>
<dbReference type="PaxDb" id="44689-DDB0218017"/>
<dbReference type="InParanoid" id="Q54ZA3"/>
<evidence type="ECO:0000313" key="1">
    <source>
        <dbReference type="EMBL" id="EAL68589.1"/>
    </source>
</evidence>
<organism evidence="1 2">
    <name type="scientific">Dictyostelium discoideum</name>
    <name type="common">Social amoeba</name>
    <dbReference type="NCBI Taxonomy" id="44689"/>
    <lineage>
        <taxon>Eukaryota</taxon>
        <taxon>Amoebozoa</taxon>
        <taxon>Evosea</taxon>
        <taxon>Eumycetozoa</taxon>
        <taxon>Dictyostelia</taxon>
        <taxon>Dictyosteliales</taxon>
        <taxon>Dictyosteliaceae</taxon>
        <taxon>Dictyostelium</taxon>
    </lineage>
</organism>
<accession>Q54ZA3</accession>
<dbReference type="EMBL" id="AAFI02000021">
    <property type="protein sequence ID" value="EAL68589.1"/>
    <property type="molecule type" value="Genomic_DNA"/>
</dbReference>
<sequence>MIIKKKTKVIGENENNIEKILNESLNYYKTHKTLNSRRRFPMDPLFSIFPRNSLDFVSNGISGGDYIFIQNTSETSNIKELLNRERFENKNVLIKGVSGIGKSYSIYQIVSEIRNGLFEIESSNYIESKKPNNNNINNNNRCVYIPDYGNWFKYENEREANFLFIFSIFIAYEINNDKFVSNWWKKDFIKSINSGGGGKKRNSKKKSFTFENILLFLKDLSIYNKSKELNFFIFFDQHTLITTTLINSKKTKFPYNLPEIIQNLIKCDLVVVSISEGKNQPLVNFVNNNNQNSWTIYSMNVGFQFNEFLEWRSFNLNKFKNNISWLNNLYFQSKICYTTNMIPGELNYFISCENKFKNNCKGLFDNYYSNRYREYKGDLEIVFKKLTNEQKVLFERSMALLELMLPIDNEKILILSQFMVTQYLPEEPCFHKKGGYSIIRAKSPIALTVLKEKLGDAYQSFLNEFIEKIFSIGFNYYSRDICFNAAKSYLSNKILDEKDFNLKTIFTANEFEFPKIEHLRINLIRTVHLYDFCFDDNAIDWNYSFIMLPHSITTINNYSNNNNIKNININNYINNNCYNFLQNNKDIEFYIWDAVYLRFFIVQITLKLNSERDTFKTHANKSIWSEIFTRKEYNENDTVHYLYIGPETLGSITYNYISSFEHISETFPLFTKFSDEWMEIQ</sequence>
<gene>
    <name evidence="1" type="ORF">DDB_G0277707</name>
</gene>
<dbReference type="VEuPathDB" id="AmoebaDB:DDB_G0277707"/>
<reference evidence="1 2" key="1">
    <citation type="journal article" date="2005" name="Nature">
        <title>The genome of the social amoeba Dictyostelium discoideum.</title>
        <authorList>
            <consortium name="The Dictyostelium discoideum Sequencing Consortium"/>
            <person name="Eichinger L."/>
            <person name="Pachebat J.A."/>
            <person name="Glockner G."/>
            <person name="Rajandream M.A."/>
            <person name="Sucgang R."/>
            <person name="Berriman M."/>
            <person name="Song J."/>
            <person name="Olsen R."/>
            <person name="Szafranski K."/>
            <person name="Xu Q."/>
            <person name="Tunggal B."/>
            <person name="Kummerfeld S."/>
            <person name="Madera M."/>
            <person name="Konfortov B.A."/>
            <person name="Rivero F."/>
            <person name="Bankier A.T."/>
            <person name="Lehmann R."/>
            <person name="Hamlin N."/>
            <person name="Davies R."/>
            <person name="Gaudet P."/>
            <person name="Fey P."/>
            <person name="Pilcher K."/>
            <person name="Chen G."/>
            <person name="Saunders D."/>
            <person name="Sodergren E."/>
            <person name="Davis P."/>
            <person name="Kerhornou A."/>
            <person name="Nie X."/>
            <person name="Hall N."/>
            <person name="Anjard C."/>
            <person name="Hemphill L."/>
            <person name="Bason N."/>
            <person name="Farbrother P."/>
            <person name="Desany B."/>
            <person name="Just E."/>
            <person name="Morio T."/>
            <person name="Rost R."/>
            <person name="Churcher C."/>
            <person name="Cooper J."/>
            <person name="Haydock S."/>
            <person name="van Driessche N."/>
            <person name="Cronin A."/>
            <person name="Goodhead I."/>
            <person name="Muzny D."/>
            <person name="Mourier T."/>
            <person name="Pain A."/>
            <person name="Lu M."/>
            <person name="Harper D."/>
            <person name="Lindsay R."/>
            <person name="Hauser H."/>
            <person name="James K."/>
            <person name="Quiles M."/>
            <person name="Madan Babu M."/>
            <person name="Saito T."/>
            <person name="Buchrieser C."/>
            <person name="Wardroper A."/>
            <person name="Felder M."/>
            <person name="Thangavelu M."/>
            <person name="Johnson D."/>
            <person name="Knights A."/>
            <person name="Loulseged H."/>
            <person name="Mungall K."/>
            <person name="Oliver K."/>
            <person name="Price C."/>
            <person name="Quail M.A."/>
            <person name="Urushihara H."/>
            <person name="Hernandez J."/>
            <person name="Rabbinowitsch E."/>
            <person name="Steffen D."/>
            <person name="Sanders M."/>
            <person name="Ma J."/>
            <person name="Kohara Y."/>
            <person name="Sharp S."/>
            <person name="Simmonds M."/>
            <person name="Spiegler S."/>
            <person name="Tivey A."/>
            <person name="Sugano S."/>
            <person name="White B."/>
            <person name="Walker D."/>
            <person name="Woodward J."/>
            <person name="Winckler T."/>
            <person name="Tanaka Y."/>
            <person name="Shaulsky G."/>
            <person name="Schleicher M."/>
            <person name="Weinstock G."/>
            <person name="Rosenthal A."/>
            <person name="Cox E.C."/>
            <person name="Chisholm R.L."/>
            <person name="Gibbs R."/>
            <person name="Loomis W.F."/>
            <person name="Platzer M."/>
            <person name="Kay R.R."/>
            <person name="Williams J."/>
            <person name="Dear P.H."/>
            <person name="Noegel A.A."/>
            <person name="Barrell B."/>
            <person name="Kuspa A."/>
        </authorList>
    </citation>
    <scope>NUCLEOTIDE SEQUENCE [LARGE SCALE GENOMIC DNA]</scope>
    <source>
        <strain evidence="1 2">AX4</strain>
    </source>
</reference>
<dbReference type="FunCoup" id="Q54ZA3">
    <property type="interactions" value="161"/>
</dbReference>
<dbReference type="KEGG" id="ddi:DDB_G0277707"/>
<dbReference type="GeneID" id="8621160"/>
<proteinExistence type="predicted"/>
<comment type="caution">
    <text evidence="1">The sequence shown here is derived from an EMBL/GenBank/DDBJ whole genome shotgun (WGS) entry which is preliminary data.</text>
</comment>
<dbReference type="AlphaFoldDB" id="Q54ZA3"/>
<dbReference type="dictyBase" id="DDB_G0277707"/>